<dbReference type="RefSeq" id="WP_072576306.1">
    <property type="nucleotide sequence ID" value="NZ_LWHB01000062.1"/>
</dbReference>
<name>A0A380MYA5_9GAMM</name>
<dbReference type="NCBIfam" id="NF037995">
    <property type="entry name" value="TRAP_S1"/>
    <property type="match status" value="1"/>
</dbReference>
<evidence type="ECO:0000256" key="1">
    <source>
        <dbReference type="ARBA" id="ARBA00022729"/>
    </source>
</evidence>
<dbReference type="AlphaFoldDB" id="A0A380MYA5"/>
<feature type="binding site" evidence="3">
    <location>
        <position position="213"/>
    </location>
    <ligand>
        <name>Na(+)</name>
        <dbReference type="ChEBI" id="CHEBI:29101"/>
    </ligand>
</feature>
<dbReference type="GO" id="GO:0031317">
    <property type="term" value="C:tripartite ATP-independent periplasmic transporter complex"/>
    <property type="evidence" value="ECO:0007669"/>
    <property type="project" value="InterPro"/>
</dbReference>
<proteinExistence type="predicted"/>
<feature type="binding site" evidence="3">
    <location>
        <position position="237"/>
    </location>
    <ligand>
        <name>substrate</name>
    </ligand>
</feature>
<dbReference type="PANTHER" id="PTHR33376">
    <property type="match status" value="1"/>
</dbReference>
<keyword evidence="3" id="KW-0479">Metal-binding</keyword>
<reference evidence="5 6" key="1">
    <citation type="submission" date="2018-06" db="EMBL/GenBank/DDBJ databases">
        <authorList>
            <consortium name="Pathogen Informatics"/>
            <person name="Doyle S."/>
        </authorList>
    </citation>
    <scope>NUCLEOTIDE SEQUENCE [LARGE SCALE GENOMIC DNA]</scope>
    <source>
        <strain evidence="5 6">NCTC13337</strain>
    </source>
</reference>
<keyword evidence="6" id="KW-1185">Reference proteome</keyword>
<evidence type="ECO:0000313" key="5">
    <source>
        <dbReference type="EMBL" id="SUO97268.1"/>
    </source>
</evidence>
<dbReference type="PANTHER" id="PTHR33376:SF5">
    <property type="entry name" value="EXTRACYTOPLASMIC SOLUTE RECEPTOR PROTEIN"/>
    <property type="match status" value="1"/>
</dbReference>
<evidence type="ECO:0000256" key="3">
    <source>
        <dbReference type="PIRSR" id="PIRSR039026-2"/>
    </source>
</evidence>
<accession>A0A380MYA5</accession>
<dbReference type="Proteomes" id="UP000254601">
    <property type="component" value="Unassembled WGS sequence"/>
</dbReference>
<feature type="binding site" evidence="2">
    <location>
        <position position="154"/>
    </location>
    <ligand>
        <name>substrate</name>
    </ligand>
</feature>
<gene>
    <name evidence="5" type="primary">siaP_1</name>
    <name evidence="5" type="ORF">NCTC13337_02323</name>
</gene>
<dbReference type="Pfam" id="PF03480">
    <property type="entry name" value="DctP"/>
    <property type="match status" value="1"/>
</dbReference>
<dbReference type="InterPro" id="IPR026289">
    <property type="entry name" value="SBP_TakP-like"/>
</dbReference>
<organism evidence="5 6">
    <name type="scientific">Suttonella ornithocola</name>
    <dbReference type="NCBI Taxonomy" id="279832"/>
    <lineage>
        <taxon>Bacteria</taxon>
        <taxon>Pseudomonadati</taxon>
        <taxon>Pseudomonadota</taxon>
        <taxon>Gammaproteobacteria</taxon>
        <taxon>Cardiobacteriales</taxon>
        <taxon>Cardiobacteriaceae</taxon>
        <taxon>Suttonella</taxon>
    </lineage>
</organism>
<dbReference type="InterPro" id="IPR038404">
    <property type="entry name" value="TRAP_DctP_sf"/>
</dbReference>
<dbReference type="EMBL" id="UHIC01000001">
    <property type="protein sequence ID" value="SUO97268.1"/>
    <property type="molecule type" value="Genomic_DNA"/>
</dbReference>
<evidence type="ECO:0000256" key="2">
    <source>
        <dbReference type="PIRSR" id="PIRSR039026-1"/>
    </source>
</evidence>
<protein>
    <submittedName>
        <fullName evidence="5">Neu5Ac-binding protein</fullName>
    </submittedName>
</protein>
<keyword evidence="1 4" id="KW-0732">Signal</keyword>
<feature type="chain" id="PRO_5016607771" evidence="4">
    <location>
        <begin position="24"/>
        <end position="360"/>
    </location>
</feature>
<dbReference type="Gene3D" id="3.40.190.10">
    <property type="entry name" value="Periplasmic binding protein-like II"/>
    <property type="match status" value="1"/>
</dbReference>
<feature type="binding site" evidence="2">
    <location>
        <position position="175"/>
    </location>
    <ligand>
        <name>substrate</name>
    </ligand>
</feature>
<evidence type="ECO:0000313" key="6">
    <source>
        <dbReference type="Proteomes" id="UP000254601"/>
    </source>
</evidence>
<dbReference type="CDD" id="cd13604">
    <property type="entry name" value="PBP2_TRAP_ketoacid_lactate_like"/>
    <property type="match status" value="1"/>
</dbReference>
<dbReference type="GO" id="GO:0046872">
    <property type="term" value="F:metal ion binding"/>
    <property type="evidence" value="ECO:0007669"/>
    <property type="project" value="UniProtKB-KW"/>
</dbReference>
<dbReference type="PIRSF" id="PIRSF039026">
    <property type="entry name" value="SiaP"/>
    <property type="match status" value="1"/>
</dbReference>
<feature type="signal peptide" evidence="4">
    <location>
        <begin position="1"/>
        <end position="23"/>
    </location>
</feature>
<dbReference type="InterPro" id="IPR018389">
    <property type="entry name" value="DctP_fam"/>
</dbReference>
<dbReference type="GO" id="GO:0055085">
    <property type="term" value="P:transmembrane transport"/>
    <property type="evidence" value="ECO:0007669"/>
    <property type="project" value="InterPro"/>
</dbReference>
<feature type="binding site" evidence="3">
    <location>
        <position position="212"/>
    </location>
    <ligand>
        <name>substrate</name>
    </ligand>
</feature>
<dbReference type="Gene3D" id="3.40.190.170">
    <property type="entry name" value="Bacterial extracellular solute-binding protein, family 7"/>
    <property type="match status" value="1"/>
</dbReference>
<sequence length="360" mass="40543">MKRRQLLKISGGAVALAASQAVAASQSKIFNWKMVMTWPKAFPGLATGMQWFADELKRVTQGRLNITLYGAGELVPAFEVFNAVSEGSAEMGHGPAYYWKGKIPAAEIFTAVPFGMTPLELDAWLYEGGGIELLNECYKPFGVLALPAGNSDFQMGGWFNKEINTVEDLKGLKIRILGIAGEVYRRAGATPISMPGNEIFTSMQSGVIEAADWVGPWNDQAFGLQKVAKYYYGTWQEPGSACELMINEKAFEKLPEDLKQLVHLTARAASLRMLTEFRINNAKALKNIVDKQGVRLKYFPQPVLAEFKKYTEEYMKEYSERDALSKKCYNSYYSFLNEQKIWSDNEIHYLQARDRMGYFL</sequence>
<dbReference type="OrthoDB" id="9769667at2"/>
<evidence type="ECO:0000256" key="4">
    <source>
        <dbReference type="SAM" id="SignalP"/>
    </source>
</evidence>